<comment type="caution">
    <text evidence="5">The sequence shown here is derived from an EMBL/GenBank/DDBJ whole genome shotgun (WGS) entry which is preliminary data.</text>
</comment>
<name>A0A0M0LIY5_9BACL</name>
<dbReference type="STRING" id="263475.AMD00_00455"/>
<dbReference type="SUPFAM" id="SSF64288">
    <property type="entry name" value="Chorismate lyase-like"/>
    <property type="match status" value="1"/>
</dbReference>
<dbReference type="PANTHER" id="PTHR44846:SF1">
    <property type="entry name" value="MANNOSYL-D-GLYCERATE TRANSPORT_METABOLISM SYSTEM REPRESSOR MNGR-RELATED"/>
    <property type="match status" value="1"/>
</dbReference>
<dbReference type="InterPro" id="IPR028978">
    <property type="entry name" value="Chorismate_lyase_/UTRA_dom_sf"/>
</dbReference>
<gene>
    <name evidence="5" type="ORF">AMD00_00455</name>
</gene>
<dbReference type="SUPFAM" id="SSF46785">
    <property type="entry name" value="Winged helix' DNA-binding domain"/>
    <property type="match status" value="1"/>
</dbReference>
<dbReference type="Proteomes" id="UP000036867">
    <property type="component" value="Unassembled WGS sequence"/>
</dbReference>
<proteinExistence type="predicted"/>
<dbReference type="CDD" id="cd07377">
    <property type="entry name" value="WHTH_GntR"/>
    <property type="match status" value="1"/>
</dbReference>
<dbReference type="InterPro" id="IPR036388">
    <property type="entry name" value="WH-like_DNA-bd_sf"/>
</dbReference>
<protein>
    <submittedName>
        <fullName evidence="5">GntR family transcriptional regulator</fullName>
    </submittedName>
</protein>
<reference evidence="6" key="1">
    <citation type="submission" date="2015-08" db="EMBL/GenBank/DDBJ databases">
        <title>Fjat-10028 dsm 16317.</title>
        <authorList>
            <person name="Liu B."/>
            <person name="Wang J."/>
            <person name="Zhu Y."/>
            <person name="Liu G."/>
            <person name="Chen Q."/>
            <person name="Chen Z."/>
            <person name="Lan J."/>
            <person name="Che J."/>
            <person name="Ge C."/>
            <person name="Shi H."/>
            <person name="Pan Z."/>
            <person name="Liu X."/>
        </authorList>
    </citation>
    <scope>NUCLEOTIDE SEQUENCE [LARGE SCALE GENOMIC DNA]</scope>
    <source>
        <strain evidence="6">DSM 16317</strain>
    </source>
</reference>
<sequence>MAFKITNLQERKKPLYITVYDELYKLIMNGTFILDSKLPAEPALAKMFGVSRMTLRQSLSLLQDDGLVKRVHGKGNFITKIPTNNQKIDLEKIGNPLYKSHTKLIDDVEMIFRIDLDSEYTQQVLSKKSAAVVAFERWYKSAGEVVAYSFTNMAIETVSELNLDLQDNDLLLEMLETGIYELANKSTIDIKRSTSVNSSSQEHKVVSGENCDLILESVFNHEDYPLVYNKYYIPRAYSCLKVNAVK</sequence>
<dbReference type="Pfam" id="PF00392">
    <property type="entry name" value="GntR"/>
    <property type="match status" value="1"/>
</dbReference>
<keyword evidence="2" id="KW-0238">DNA-binding</keyword>
<dbReference type="GO" id="GO:0003700">
    <property type="term" value="F:DNA-binding transcription factor activity"/>
    <property type="evidence" value="ECO:0007669"/>
    <property type="project" value="InterPro"/>
</dbReference>
<dbReference type="InterPro" id="IPR000524">
    <property type="entry name" value="Tscrpt_reg_HTH_GntR"/>
</dbReference>
<dbReference type="InterPro" id="IPR050679">
    <property type="entry name" value="Bact_HTH_transcr_reg"/>
</dbReference>
<evidence type="ECO:0000256" key="1">
    <source>
        <dbReference type="ARBA" id="ARBA00023015"/>
    </source>
</evidence>
<dbReference type="OrthoDB" id="9815017at2"/>
<evidence type="ECO:0000313" key="5">
    <source>
        <dbReference type="EMBL" id="KOO51025.1"/>
    </source>
</evidence>
<dbReference type="Gene3D" id="1.10.10.10">
    <property type="entry name" value="Winged helix-like DNA-binding domain superfamily/Winged helix DNA-binding domain"/>
    <property type="match status" value="1"/>
</dbReference>
<keyword evidence="6" id="KW-1185">Reference proteome</keyword>
<dbReference type="AlphaFoldDB" id="A0A0M0LIY5"/>
<dbReference type="GeneID" id="301134595"/>
<evidence type="ECO:0000313" key="6">
    <source>
        <dbReference type="Proteomes" id="UP000036867"/>
    </source>
</evidence>
<feature type="domain" description="HTH gntR-type" evidence="4">
    <location>
        <begin position="13"/>
        <end position="81"/>
    </location>
</feature>
<evidence type="ECO:0000256" key="2">
    <source>
        <dbReference type="ARBA" id="ARBA00023125"/>
    </source>
</evidence>
<dbReference type="GO" id="GO:0045892">
    <property type="term" value="P:negative regulation of DNA-templated transcription"/>
    <property type="evidence" value="ECO:0007669"/>
    <property type="project" value="TreeGrafter"/>
</dbReference>
<keyword evidence="3" id="KW-0804">Transcription</keyword>
<accession>A0A0M0LIY5</accession>
<dbReference type="PROSITE" id="PS50949">
    <property type="entry name" value="HTH_GNTR"/>
    <property type="match status" value="1"/>
</dbReference>
<dbReference type="RefSeq" id="WP_053415140.1">
    <property type="nucleotide sequence ID" value="NZ_LILB01000001.1"/>
</dbReference>
<evidence type="ECO:0000259" key="4">
    <source>
        <dbReference type="PROSITE" id="PS50949"/>
    </source>
</evidence>
<dbReference type="PRINTS" id="PR00035">
    <property type="entry name" value="HTHGNTR"/>
</dbReference>
<keyword evidence="1" id="KW-0805">Transcription regulation</keyword>
<dbReference type="InterPro" id="IPR036390">
    <property type="entry name" value="WH_DNA-bd_sf"/>
</dbReference>
<dbReference type="EMBL" id="LILB01000001">
    <property type="protein sequence ID" value="KOO51025.1"/>
    <property type="molecule type" value="Genomic_DNA"/>
</dbReference>
<dbReference type="PANTHER" id="PTHR44846">
    <property type="entry name" value="MANNOSYL-D-GLYCERATE TRANSPORT/METABOLISM SYSTEM REPRESSOR MNGR-RELATED"/>
    <property type="match status" value="1"/>
</dbReference>
<evidence type="ECO:0000256" key="3">
    <source>
        <dbReference type="ARBA" id="ARBA00023163"/>
    </source>
</evidence>
<dbReference type="SMART" id="SM00345">
    <property type="entry name" value="HTH_GNTR"/>
    <property type="match status" value="1"/>
</dbReference>
<dbReference type="GO" id="GO:0003677">
    <property type="term" value="F:DNA binding"/>
    <property type="evidence" value="ECO:0007669"/>
    <property type="project" value="UniProtKB-KW"/>
</dbReference>
<organism evidence="5 6">
    <name type="scientific">Viridibacillus arvi</name>
    <dbReference type="NCBI Taxonomy" id="263475"/>
    <lineage>
        <taxon>Bacteria</taxon>
        <taxon>Bacillati</taxon>
        <taxon>Bacillota</taxon>
        <taxon>Bacilli</taxon>
        <taxon>Bacillales</taxon>
        <taxon>Caryophanaceae</taxon>
        <taxon>Viridibacillus</taxon>
    </lineage>
</organism>